<keyword evidence="1" id="KW-0813">Transport</keyword>
<dbReference type="RefSeq" id="WP_013044413.1">
    <property type="nucleotide sequence ID" value="NC_014008.1"/>
</dbReference>
<dbReference type="GO" id="GO:0098796">
    <property type="term" value="C:membrane protein complex"/>
    <property type="evidence" value="ECO:0007669"/>
    <property type="project" value="UniProtKB-ARBA"/>
</dbReference>
<protein>
    <submittedName>
        <fullName evidence="6">ABC transporter related protein</fullName>
    </submittedName>
</protein>
<dbReference type="PROSITE" id="PS50893">
    <property type="entry name" value="ABC_TRANSPORTER_2"/>
    <property type="match status" value="1"/>
</dbReference>
<evidence type="ECO:0000256" key="4">
    <source>
        <dbReference type="ARBA" id="ARBA00038388"/>
    </source>
</evidence>
<dbReference type="AlphaFoldDB" id="D5EPV8"/>
<dbReference type="PANTHER" id="PTHR24220:SF659">
    <property type="entry name" value="TRANSPORTER, PUTATIVE-RELATED"/>
    <property type="match status" value="1"/>
</dbReference>
<sequence>MPDELTADTKPSQLDAALTVRDLHKSYGAVEVLHCLDLEVANGERVALMGRSGSGKSTLLNCVCGIEPYDRGVIEIAGHRLAELTEIELEQLRCEQIGYVFQDFNLLPMLTAQENVELPAQLFGMSRVERVARARQLLSVVGLESRAEHRPAAMSGGECQRVALARALMNRPRVLLADEPTGSLDSVSGDLVLDLIERVSREFETAVLLVTHDDESTRICDRVVRIVDGAIVEADS</sequence>
<keyword evidence="7" id="KW-1185">Reference proteome</keyword>
<dbReference type="Gene3D" id="3.40.50.300">
    <property type="entry name" value="P-loop containing nucleotide triphosphate hydrolases"/>
    <property type="match status" value="1"/>
</dbReference>
<dbReference type="GO" id="GO:0005886">
    <property type="term" value="C:plasma membrane"/>
    <property type="evidence" value="ECO:0007669"/>
    <property type="project" value="TreeGrafter"/>
</dbReference>
<feature type="domain" description="ABC transporter" evidence="5">
    <location>
        <begin position="18"/>
        <end position="236"/>
    </location>
</feature>
<dbReference type="OrthoDB" id="9802264at2"/>
<name>D5EPV8_CORAD</name>
<dbReference type="EMBL" id="CP001998">
    <property type="protein sequence ID" value="ADE55691.1"/>
    <property type="molecule type" value="Genomic_DNA"/>
</dbReference>
<dbReference type="InterPro" id="IPR003593">
    <property type="entry name" value="AAA+_ATPase"/>
</dbReference>
<dbReference type="InterPro" id="IPR017871">
    <property type="entry name" value="ABC_transporter-like_CS"/>
</dbReference>
<dbReference type="InterPro" id="IPR015854">
    <property type="entry name" value="ABC_transpr_LolD-like"/>
</dbReference>
<dbReference type="STRING" id="583355.Caka_2676"/>
<dbReference type="GO" id="GO:0022857">
    <property type="term" value="F:transmembrane transporter activity"/>
    <property type="evidence" value="ECO:0007669"/>
    <property type="project" value="UniProtKB-ARBA"/>
</dbReference>
<evidence type="ECO:0000259" key="5">
    <source>
        <dbReference type="PROSITE" id="PS50893"/>
    </source>
</evidence>
<evidence type="ECO:0000256" key="2">
    <source>
        <dbReference type="ARBA" id="ARBA00022741"/>
    </source>
</evidence>
<proteinExistence type="inferred from homology"/>
<dbReference type="Proteomes" id="UP000000925">
    <property type="component" value="Chromosome"/>
</dbReference>
<dbReference type="PROSITE" id="PS00211">
    <property type="entry name" value="ABC_TRANSPORTER_1"/>
    <property type="match status" value="1"/>
</dbReference>
<dbReference type="HOGENOM" id="CLU_000604_1_22_0"/>
<reference evidence="6 7" key="1">
    <citation type="journal article" date="2010" name="Stand. Genomic Sci.">
        <title>Complete genome sequence of Coraliomargarita akajimensis type strain (04OKA010-24).</title>
        <authorList>
            <person name="Mavromatis K."/>
            <person name="Abt B."/>
            <person name="Brambilla E."/>
            <person name="Lapidus A."/>
            <person name="Copeland A."/>
            <person name="Deshpande S."/>
            <person name="Nolan M."/>
            <person name="Lucas S."/>
            <person name="Tice H."/>
            <person name="Cheng J.F."/>
            <person name="Han C."/>
            <person name="Detter J.C."/>
            <person name="Woyke T."/>
            <person name="Goodwin L."/>
            <person name="Pitluck S."/>
            <person name="Held B."/>
            <person name="Brettin T."/>
            <person name="Tapia R."/>
            <person name="Ivanova N."/>
            <person name="Mikhailova N."/>
            <person name="Pati A."/>
            <person name="Liolios K."/>
            <person name="Chen A."/>
            <person name="Palaniappan K."/>
            <person name="Land M."/>
            <person name="Hauser L."/>
            <person name="Chang Y.J."/>
            <person name="Jeffries C.D."/>
            <person name="Rohde M."/>
            <person name="Goker M."/>
            <person name="Bristow J."/>
            <person name="Eisen J.A."/>
            <person name="Markowitz V."/>
            <person name="Hugenholtz P."/>
            <person name="Klenk H.P."/>
            <person name="Kyrpides N.C."/>
        </authorList>
    </citation>
    <scope>NUCLEOTIDE SEQUENCE [LARGE SCALE GENOMIC DNA]</scope>
    <source>
        <strain evidence="7">DSM 45221 / IAM 15411 / JCM 23193 / KCTC 12865</strain>
    </source>
</reference>
<dbReference type="GO" id="GO:0016887">
    <property type="term" value="F:ATP hydrolysis activity"/>
    <property type="evidence" value="ECO:0007669"/>
    <property type="project" value="InterPro"/>
</dbReference>
<keyword evidence="2" id="KW-0547">Nucleotide-binding</keyword>
<dbReference type="FunFam" id="3.40.50.300:FF:000032">
    <property type="entry name" value="Export ABC transporter ATP-binding protein"/>
    <property type="match status" value="1"/>
</dbReference>
<dbReference type="InterPro" id="IPR017911">
    <property type="entry name" value="MacB-like_ATP-bd"/>
</dbReference>
<dbReference type="Pfam" id="PF00005">
    <property type="entry name" value="ABC_tran"/>
    <property type="match status" value="1"/>
</dbReference>
<dbReference type="PANTHER" id="PTHR24220">
    <property type="entry name" value="IMPORT ATP-BINDING PROTEIN"/>
    <property type="match status" value="1"/>
</dbReference>
<keyword evidence="3" id="KW-0067">ATP-binding</keyword>
<organism evidence="6 7">
    <name type="scientific">Coraliomargarita akajimensis (strain DSM 45221 / IAM 15411 / JCM 23193 / KCTC 12865 / 04OKA010-24)</name>
    <dbReference type="NCBI Taxonomy" id="583355"/>
    <lineage>
        <taxon>Bacteria</taxon>
        <taxon>Pseudomonadati</taxon>
        <taxon>Verrucomicrobiota</taxon>
        <taxon>Opitutia</taxon>
        <taxon>Puniceicoccales</taxon>
        <taxon>Coraliomargaritaceae</taxon>
        <taxon>Coraliomargarita</taxon>
    </lineage>
</organism>
<evidence type="ECO:0000313" key="6">
    <source>
        <dbReference type="EMBL" id="ADE55691.1"/>
    </source>
</evidence>
<evidence type="ECO:0000256" key="1">
    <source>
        <dbReference type="ARBA" id="ARBA00022448"/>
    </source>
</evidence>
<dbReference type="GO" id="GO:0005524">
    <property type="term" value="F:ATP binding"/>
    <property type="evidence" value="ECO:0007669"/>
    <property type="project" value="UniProtKB-KW"/>
</dbReference>
<gene>
    <name evidence="6" type="ordered locus">Caka_2676</name>
</gene>
<dbReference type="InterPro" id="IPR003439">
    <property type="entry name" value="ABC_transporter-like_ATP-bd"/>
</dbReference>
<accession>D5EPV8</accession>
<dbReference type="InterPro" id="IPR027417">
    <property type="entry name" value="P-loop_NTPase"/>
</dbReference>
<dbReference type="KEGG" id="caa:Caka_2676"/>
<dbReference type="CDD" id="cd03255">
    <property type="entry name" value="ABC_MJ0796_LolCDE_FtsE"/>
    <property type="match status" value="1"/>
</dbReference>
<dbReference type="SMART" id="SM00382">
    <property type="entry name" value="AAA"/>
    <property type="match status" value="1"/>
</dbReference>
<comment type="similarity">
    <text evidence="4">Belongs to the ABC transporter superfamily. Macrolide exporter (TC 3.A.1.122) family.</text>
</comment>
<evidence type="ECO:0000256" key="3">
    <source>
        <dbReference type="ARBA" id="ARBA00022840"/>
    </source>
</evidence>
<dbReference type="SUPFAM" id="SSF52540">
    <property type="entry name" value="P-loop containing nucleoside triphosphate hydrolases"/>
    <property type="match status" value="1"/>
</dbReference>
<dbReference type="eggNOG" id="COG1136">
    <property type="taxonomic scope" value="Bacteria"/>
</dbReference>
<evidence type="ECO:0000313" key="7">
    <source>
        <dbReference type="Proteomes" id="UP000000925"/>
    </source>
</evidence>